<dbReference type="Proteomes" id="UP000754750">
    <property type="component" value="Unassembled WGS sequence"/>
</dbReference>
<evidence type="ECO:0000313" key="2">
    <source>
        <dbReference type="Proteomes" id="UP000754750"/>
    </source>
</evidence>
<reference evidence="1" key="1">
    <citation type="submission" date="2019-04" db="EMBL/GenBank/DDBJ databases">
        <title>Evolution of Biomass-Degrading Anaerobic Consortia Revealed by Metagenomics.</title>
        <authorList>
            <person name="Peng X."/>
        </authorList>
    </citation>
    <scope>NUCLEOTIDE SEQUENCE</scope>
    <source>
        <strain evidence="1">SIG551</strain>
    </source>
</reference>
<dbReference type="EMBL" id="SVNY01000001">
    <property type="protein sequence ID" value="MBE6832431.1"/>
    <property type="molecule type" value="Genomic_DNA"/>
</dbReference>
<organism evidence="1 2">
    <name type="scientific">Faecalispora sporosphaeroides</name>
    <dbReference type="NCBI Taxonomy" id="1549"/>
    <lineage>
        <taxon>Bacteria</taxon>
        <taxon>Bacillati</taxon>
        <taxon>Bacillota</taxon>
        <taxon>Clostridia</taxon>
        <taxon>Eubacteriales</taxon>
        <taxon>Oscillospiraceae</taxon>
        <taxon>Faecalispora</taxon>
    </lineage>
</organism>
<proteinExistence type="predicted"/>
<name>A0A928KUG8_9FIRM</name>
<evidence type="ECO:0000313" key="1">
    <source>
        <dbReference type="EMBL" id="MBE6832431.1"/>
    </source>
</evidence>
<sequence>MMMASTVLQLQKNSGTSILDNSNFIFDQIISSVGNLSYDPVTGAVTIPEDGLYIVDWWVSIQSTSGAPGTAVQLISDKGQVFESNSPNKTGNIGGIAVLNIDDAPVAFSLVNMSNATLFFSGMIASKANLRISAVDSGGAADNSRCFALDQFAHVLEQIVTLYPGASVSLFSNRLATITGPINSLYRSPDAGSVPMLLLGDEPVAFSIDKITVLYFPDSVYDSSITYLTPPDPFPQNCDTDQIKNIHDYVAVGDSISFTTGPTTSASGDITINEYGILVFADTTSMMLVVTPQIFSIQKVTGAARIDHSISISAR</sequence>
<protein>
    <submittedName>
        <fullName evidence="1">Uncharacterized protein</fullName>
    </submittedName>
</protein>
<dbReference type="Gene3D" id="2.60.120.40">
    <property type="match status" value="1"/>
</dbReference>
<accession>A0A928KUG8</accession>
<dbReference type="AlphaFoldDB" id="A0A928KUG8"/>
<dbReference type="InterPro" id="IPR008983">
    <property type="entry name" value="Tumour_necrosis_fac-like_dom"/>
</dbReference>
<comment type="caution">
    <text evidence="1">The sequence shown here is derived from an EMBL/GenBank/DDBJ whole genome shotgun (WGS) entry which is preliminary data.</text>
</comment>
<gene>
    <name evidence="1" type="ORF">E7512_02405</name>
</gene>